<evidence type="ECO:0000313" key="3">
    <source>
        <dbReference type="Proteomes" id="UP000271087"/>
    </source>
</evidence>
<dbReference type="EMBL" id="UYRW01003744">
    <property type="protein sequence ID" value="VDM91470.1"/>
    <property type="molecule type" value="Genomic_DNA"/>
</dbReference>
<evidence type="ECO:0000256" key="1">
    <source>
        <dbReference type="SAM" id="MobiDB-lite"/>
    </source>
</evidence>
<protein>
    <submittedName>
        <fullName evidence="2">Uncharacterized protein</fullName>
    </submittedName>
</protein>
<organism evidence="2 3">
    <name type="scientific">Onchocerca ochengi</name>
    <name type="common">Filarial nematode worm</name>
    <dbReference type="NCBI Taxonomy" id="42157"/>
    <lineage>
        <taxon>Eukaryota</taxon>
        <taxon>Metazoa</taxon>
        <taxon>Ecdysozoa</taxon>
        <taxon>Nematoda</taxon>
        <taxon>Chromadorea</taxon>
        <taxon>Rhabditida</taxon>
        <taxon>Spirurina</taxon>
        <taxon>Spiruromorpha</taxon>
        <taxon>Filarioidea</taxon>
        <taxon>Onchocercidae</taxon>
        <taxon>Onchocerca</taxon>
    </lineage>
</organism>
<reference evidence="2 3" key="1">
    <citation type="submission" date="2018-08" db="EMBL/GenBank/DDBJ databases">
        <authorList>
            <person name="Laetsch R D."/>
            <person name="Stevens L."/>
            <person name="Kumar S."/>
            <person name="Blaxter L. M."/>
        </authorList>
    </citation>
    <scope>NUCLEOTIDE SEQUENCE [LARGE SCALE GENOMIC DNA]</scope>
</reference>
<sequence>SEYLTAKPAALLLSSSGEAADVDESDINEEDVDEAEGRTLDIATGSNQPDEVEEEPDDHVRSMPSDIIPFDSTLFYRRTREPLLDDFPSSSKLFDTHDFSRNQG</sequence>
<feature type="region of interest" description="Disordered" evidence="1">
    <location>
        <begin position="42"/>
        <end position="65"/>
    </location>
</feature>
<name>A0A3P7KD81_ONCOC</name>
<dbReference type="AlphaFoldDB" id="A0A3P7KD81"/>
<feature type="non-terminal residue" evidence="2">
    <location>
        <position position="1"/>
    </location>
</feature>
<dbReference type="OrthoDB" id="10528662at2759"/>
<accession>A0A3P7KD81</accession>
<dbReference type="Proteomes" id="UP000271087">
    <property type="component" value="Unassembled WGS sequence"/>
</dbReference>
<proteinExistence type="predicted"/>
<gene>
    <name evidence="2" type="ORF">NOO_LOCUS8661</name>
</gene>
<evidence type="ECO:0000313" key="2">
    <source>
        <dbReference type="EMBL" id="VDM91470.1"/>
    </source>
</evidence>
<keyword evidence="3" id="KW-1185">Reference proteome</keyword>